<dbReference type="RefSeq" id="WP_108178732.1">
    <property type="nucleotide sequence ID" value="NZ_PZZL01000008.1"/>
</dbReference>
<evidence type="ECO:0000313" key="3">
    <source>
        <dbReference type="Proteomes" id="UP000241808"/>
    </source>
</evidence>
<dbReference type="OrthoDB" id="8113882at2"/>
<sequence length="183" mass="19857">MLLLAAPLRLAALALLAASPAVSQPVELPQRRPGYWEIRMMTGGGPGGQEFTLQTCTDAATERQMVEYGFGQMGRTCQRFDIRRDGEDYVIETDCLIGQTRTTARSVISGDLRQAYSLRVEGTIQTIGQSEFQQTLTTQQGRFVSARCGGGLRPGDILLPGGQRLNIRDLAASNAPAEGARRP</sequence>
<comment type="caution">
    <text evidence="2">The sequence shown here is derived from an EMBL/GenBank/DDBJ whole genome shotgun (WGS) entry which is preliminary data.</text>
</comment>
<protein>
    <recommendedName>
        <fullName evidence="4">DUF3617 family protein</fullName>
    </recommendedName>
</protein>
<dbReference type="AlphaFoldDB" id="A0A2T4YZI0"/>
<dbReference type="Pfam" id="PF12276">
    <property type="entry name" value="DUF3617"/>
    <property type="match status" value="1"/>
</dbReference>
<name>A0A2T4YZI0_9HYPH</name>
<feature type="chain" id="PRO_5015413466" description="DUF3617 family protein" evidence="1">
    <location>
        <begin position="24"/>
        <end position="183"/>
    </location>
</feature>
<evidence type="ECO:0000256" key="1">
    <source>
        <dbReference type="SAM" id="SignalP"/>
    </source>
</evidence>
<evidence type="ECO:0008006" key="4">
    <source>
        <dbReference type="Google" id="ProtNLM"/>
    </source>
</evidence>
<gene>
    <name evidence="2" type="ORF">C8P69_108153</name>
</gene>
<feature type="signal peptide" evidence="1">
    <location>
        <begin position="1"/>
        <end position="23"/>
    </location>
</feature>
<dbReference type="EMBL" id="PZZL01000008">
    <property type="protein sequence ID" value="PTM52353.1"/>
    <property type="molecule type" value="Genomic_DNA"/>
</dbReference>
<keyword evidence="1" id="KW-0732">Signal</keyword>
<evidence type="ECO:0000313" key="2">
    <source>
        <dbReference type="EMBL" id="PTM52353.1"/>
    </source>
</evidence>
<reference evidence="2 3" key="1">
    <citation type="submission" date="2018-04" db="EMBL/GenBank/DDBJ databases">
        <title>Genomic Encyclopedia of Archaeal and Bacterial Type Strains, Phase II (KMG-II): from individual species to whole genera.</title>
        <authorList>
            <person name="Goeker M."/>
        </authorList>
    </citation>
    <scope>NUCLEOTIDE SEQUENCE [LARGE SCALE GENOMIC DNA]</scope>
    <source>
        <strain evidence="2 3">DSM 25521</strain>
    </source>
</reference>
<dbReference type="Proteomes" id="UP000241808">
    <property type="component" value="Unassembled WGS sequence"/>
</dbReference>
<organism evidence="2 3">
    <name type="scientific">Phreatobacter oligotrophus</name>
    <dbReference type="NCBI Taxonomy" id="1122261"/>
    <lineage>
        <taxon>Bacteria</taxon>
        <taxon>Pseudomonadati</taxon>
        <taxon>Pseudomonadota</taxon>
        <taxon>Alphaproteobacteria</taxon>
        <taxon>Hyphomicrobiales</taxon>
        <taxon>Phreatobacteraceae</taxon>
        <taxon>Phreatobacter</taxon>
    </lineage>
</organism>
<keyword evidence="3" id="KW-1185">Reference proteome</keyword>
<dbReference type="InterPro" id="IPR022061">
    <property type="entry name" value="DUF3617"/>
</dbReference>
<accession>A0A2T4YZI0</accession>
<proteinExistence type="predicted"/>